<dbReference type="PANTHER" id="PTHR47506">
    <property type="entry name" value="TRANSCRIPTIONAL REGULATORY PROTEIN"/>
    <property type="match status" value="1"/>
</dbReference>
<evidence type="ECO:0000256" key="3">
    <source>
        <dbReference type="ARBA" id="ARBA00023163"/>
    </source>
</evidence>
<keyword evidence="5" id="KW-1185">Reference proteome</keyword>
<dbReference type="GO" id="GO:0003677">
    <property type="term" value="F:DNA binding"/>
    <property type="evidence" value="ECO:0007669"/>
    <property type="project" value="UniProtKB-UniRule"/>
</dbReference>
<dbReference type="PRINTS" id="PR00455">
    <property type="entry name" value="HTHTETR"/>
</dbReference>
<keyword evidence="3" id="KW-0804">Transcription</keyword>
<protein>
    <submittedName>
        <fullName evidence="4">TetR family transcriptional regulator</fullName>
    </submittedName>
</protein>
<evidence type="ECO:0000256" key="2">
    <source>
        <dbReference type="ARBA" id="ARBA00023125"/>
    </source>
</evidence>
<name>A0A1W6L4E1_9BURK</name>
<dbReference type="Proteomes" id="UP000193427">
    <property type="component" value="Chromosome"/>
</dbReference>
<sequence>MPRTADPTDIPERLLAAGLDLFLNQGYNATGIQQLTDHARVPKGSFYNHFASKEAFAAGVVQRYAELMQASWERMMGDAPADPMAAIRHVFAKMLRYHDRLAESPAGCLIGNFAAEIAVSSEPCRQNLLAAQLAWRQRLAGLIAAGQSAGQIRNDLDPIELSALTWSVWEGALLRMKVERSVQPLRDSVALVLDRIYPPTTSRP</sequence>
<dbReference type="InterPro" id="IPR036271">
    <property type="entry name" value="Tet_transcr_reg_TetR-rel_C_sf"/>
</dbReference>
<dbReference type="KEGG" id="rgu:A4W93_03930"/>
<dbReference type="EMBL" id="CP015118">
    <property type="protein sequence ID" value="ARN19133.1"/>
    <property type="molecule type" value="Genomic_DNA"/>
</dbReference>
<evidence type="ECO:0000313" key="4">
    <source>
        <dbReference type="EMBL" id="ARN19133.1"/>
    </source>
</evidence>
<dbReference type="SUPFAM" id="SSF48498">
    <property type="entry name" value="Tetracyclin repressor-like, C-terminal domain"/>
    <property type="match status" value="1"/>
</dbReference>
<dbReference type="PANTHER" id="PTHR47506:SF6">
    <property type="entry name" value="HTH-TYPE TRANSCRIPTIONAL REPRESSOR NEMR"/>
    <property type="match status" value="1"/>
</dbReference>
<keyword evidence="2" id="KW-0238">DNA-binding</keyword>
<dbReference type="SUPFAM" id="SSF46689">
    <property type="entry name" value="Homeodomain-like"/>
    <property type="match status" value="1"/>
</dbReference>
<dbReference type="InterPro" id="IPR009057">
    <property type="entry name" value="Homeodomain-like_sf"/>
</dbReference>
<dbReference type="InterPro" id="IPR001647">
    <property type="entry name" value="HTH_TetR"/>
</dbReference>
<proteinExistence type="predicted"/>
<dbReference type="Pfam" id="PF00440">
    <property type="entry name" value="TetR_N"/>
    <property type="match status" value="1"/>
</dbReference>
<dbReference type="Gene3D" id="1.10.357.10">
    <property type="entry name" value="Tetracycline Repressor, domain 2"/>
    <property type="match status" value="1"/>
</dbReference>
<evidence type="ECO:0000256" key="1">
    <source>
        <dbReference type="ARBA" id="ARBA00023015"/>
    </source>
</evidence>
<gene>
    <name evidence="4" type="ORF">A4W93_03930</name>
</gene>
<dbReference type="AlphaFoldDB" id="A0A1W6L4E1"/>
<organism evidence="4 5">
    <name type="scientific">Piscinibacter gummiphilus</name>
    <dbReference type="NCBI Taxonomy" id="946333"/>
    <lineage>
        <taxon>Bacteria</taxon>
        <taxon>Pseudomonadati</taxon>
        <taxon>Pseudomonadota</taxon>
        <taxon>Betaproteobacteria</taxon>
        <taxon>Burkholderiales</taxon>
        <taxon>Sphaerotilaceae</taxon>
        <taxon>Piscinibacter</taxon>
    </lineage>
</organism>
<accession>A0A1W6L4E1</accession>
<reference evidence="4 5" key="1">
    <citation type="submission" date="2016-04" db="EMBL/GenBank/DDBJ databases">
        <title>Complete genome sequence of natural rubber-degrading, novel Gram-negative bacterium, Rhizobacter gummiphilus strain NS21.</title>
        <authorList>
            <person name="Tabata M."/>
            <person name="Kasai D."/>
            <person name="Fukuda M."/>
        </authorList>
    </citation>
    <scope>NUCLEOTIDE SEQUENCE [LARGE SCALE GENOMIC DNA]</scope>
    <source>
        <strain evidence="4 5">NS21</strain>
    </source>
</reference>
<dbReference type="RefSeq" id="WP_085749377.1">
    <property type="nucleotide sequence ID" value="NZ_BSPR01000002.1"/>
</dbReference>
<dbReference type="Pfam" id="PF16925">
    <property type="entry name" value="TetR_C_13"/>
    <property type="match status" value="1"/>
</dbReference>
<dbReference type="OrthoDB" id="9809772at2"/>
<keyword evidence="1" id="KW-0805">Transcription regulation</keyword>
<dbReference type="InterPro" id="IPR011075">
    <property type="entry name" value="TetR_C"/>
</dbReference>
<evidence type="ECO:0000313" key="5">
    <source>
        <dbReference type="Proteomes" id="UP000193427"/>
    </source>
</evidence>
<dbReference type="PROSITE" id="PS50977">
    <property type="entry name" value="HTH_TETR_2"/>
    <property type="match status" value="1"/>
</dbReference>
<dbReference type="STRING" id="946333.A4W93_03930"/>